<keyword evidence="5 7" id="KW-0648">Protein biosynthesis</keyword>
<keyword evidence="7" id="KW-0963">Cytoplasm</keyword>
<dbReference type="InterPro" id="IPR012340">
    <property type="entry name" value="NA-bd_OB-fold"/>
</dbReference>
<dbReference type="Pfam" id="PF00152">
    <property type="entry name" value="tRNA-synt_2"/>
    <property type="match status" value="1"/>
</dbReference>
<dbReference type="SUPFAM" id="SSF55681">
    <property type="entry name" value="Class II aaRS and biotin synthetases"/>
    <property type="match status" value="1"/>
</dbReference>
<protein>
    <recommendedName>
        <fullName evidence="7">Asparagine--tRNA ligase</fullName>
        <ecNumber evidence="7">6.1.1.22</ecNumber>
    </recommendedName>
    <alternativeName>
        <fullName evidence="7">Asparaginyl-tRNA synthetase</fullName>
        <shortName evidence="7">AsnRS</shortName>
    </alternativeName>
</protein>
<gene>
    <name evidence="7" type="primary">asnS</name>
    <name evidence="9" type="ORF">SAMN06265220_1021042</name>
</gene>
<keyword evidence="6 7" id="KW-0030">Aminoacyl-tRNA synthetase</keyword>
<dbReference type="EC" id="6.1.1.22" evidence="7"/>
<dbReference type="AlphaFoldDB" id="A0A521D4T3"/>
<dbReference type="PANTHER" id="PTHR22594">
    <property type="entry name" value="ASPARTYL/LYSYL-TRNA SYNTHETASE"/>
    <property type="match status" value="1"/>
</dbReference>
<dbReference type="FunFam" id="3.30.930.10:FF:000016">
    <property type="entry name" value="Asparagine--tRNA ligase"/>
    <property type="match status" value="1"/>
</dbReference>
<evidence type="ECO:0000256" key="3">
    <source>
        <dbReference type="ARBA" id="ARBA00022741"/>
    </source>
</evidence>
<dbReference type="InterPro" id="IPR002312">
    <property type="entry name" value="Asp/Asn-tRNA-synth_IIb"/>
</dbReference>
<dbReference type="OrthoDB" id="9762036at2"/>
<dbReference type="GO" id="GO:0003676">
    <property type="term" value="F:nucleic acid binding"/>
    <property type="evidence" value="ECO:0007669"/>
    <property type="project" value="InterPro"/>
</dbReference>
<dbReference type="GO" id="GO:0006421">
    <property type="term" value="P:asparaginyl-tRNA aminoacylation"/>
    <property type="evidence" value="ECO:0007669"/>
    <property type="project" value="UniProtKB-UniRule"/>
</dbReference>
<feature type="domain" description="Aminoacyl-transfer RNA synthetases class-II family profile" evidence="8">
    <location>
        <begin position="131"/>
        <end position="471"/>
    </location>
</feature>
<dbReference type="GO" id="GO:0005737">
    <property type="term" value="C:cytoplasm"/>
    <property type="evidence" value="ECO:0007669"/>
    <property type="project" value="UniProtKB-SubCell"/>
</dbReference>
<dbReference type="NCBIfam" id="NF003037">
    <property type="entry name" value="PRK03932.1"/>
    <property type="match status" value="1"/>
</dbReference>
<dbReference type="InterPro" id="IPR006195">
    <property type="entry name" value="aa-tRNA-synth_II"/>
</dbReference>
<dbReference type="Gene3D" id="2.40.50.140">
    <property type="entry name" value="Nucleic acid-binding proteins"/>
    <property type="match status" value="1"/>
</dbReference>
<proteinExistence type="inferred from homology"/>
<dbReference type="CDD" id="cd04318">
    <property type="entry name" value="EcAsnRS_like_N"/>
    <property type="match status" value="1"/>
</dbReference>
<dbReference type="InterPro" id="IPR004365">
    <property type="entry name" value="NA-bd_OB_tRNA"/>
</dbReference>
<dbReference type="GO" id="GO:0004816">
    <property type="term" value="F:asparagine-tRNA ligase activity"/>
    <property type="evidence" value="ECO:0007669"/>
    <property type="project" value="UniProtKB-UniRule"/>
</dbReference>
<sequence length="481" mass="54986">MKHTKVRDLLNSTTTLQEVNAKGWVRTFRNNQFIALNDGSTINNIQCVVDFENTPEETLKRITTGAAVSVIGTLVESKGAGQKYEIQVNKLEILGDSDAEKFPMQPKKHSLEFLRENAHLRVRTNAFGAIMRVRSVLSYAVHKYFQDKGFVYVNTPIITGADAEGAGEMFQVTSLPLDNLPKNEEGNIDFKKDFFGKHTNLTVSGQLEGETFAMALGQIYTFGPTFRAENSNTSRHLAEFWMIEPEVAFNDLDDNMDLAEDFIQYVIKYALDNCKDDLKFLEGRLLEEEKSKPQAERSEMALLEKLNFVLENNFKRVSYTEAIDILRDSTPNKKKKFQYLINEWGADLQSEHERFLVEKHFKCPVILYDYPANIKAFYMRLNDNTEPGRETVRAMDILFPGIGEIVGGSEREERYDVLVEKMEKLGIDKEELYWYLDTRRFGSATHAGFGLGFERLVLFVTGMTNIRDVIPFPRTPGSAEF</sequence>
<accession>A0A521D4T3</accession>
<keyword evidence="10" id="KW-1185">Reference proteome</keyword>
<dbReference type="HAMAP" id="MF_00534">
    <property type="entry name" value="Asn_tRNA_synth"/>
    <property type="match status" value="1"/>
</dbReference>
<evidence type="ECO:0000256" key="4">
    <source>
        <dbReference type="ARBA" id="ARBA00022840"/>
    </source>
</evidence>
<comment type="catalytic activity">
    <reaction evidence="7">
        <text>tRNA(Asn) + L-asparagine + ATP = L-asparaginyl-tRNA(Asn) + AMP + diphosphate + H(+)</text>
        <dbReference type="Rhea" id="RHEA:11180"/>
        <dbReference type="Rhea" id="RHEA-COMP:9659"/>
        <dbReference type="Rhea" id="RHEA-COMP:9674"/>
        <dbReference type="ChEBI" id="CHEBI:15378"/>
        <dbReference type="ChEBI" id="CHEBI:30616"/>
        <dbReference type="ChEBI" id="CHEBI:33019"/>
        <dbReference type="ChEBI" id="CHEBI:58048"/>
        <dbReference type="ChEBI" id="CHEBI:78442"/>
        <dbReference type="ChEBI" id="CHEBI:78515"/>
        <dbReference type="ChEBI" id="CHEBI:456215"/>
        <dbReference type="EC" id="6.1.1.22"/>
    </reaction>
</comment>
<dbReference type="Pfam" id="PF01336">
    <property type="entry name" value="tRNA_anti-codon"/>
    <property type="match status" value="1"/>
</dbReference>
<comment type="subcellular location">
    <subcellularLocation>
        <location evidence="7">Cytoplasm</location>
    </subcellularLocation>
</comment>
<evidence type="ECO:0000256" key="7">
    <source>
        <dbReference type="HAMAP-Rule" id="MF_00534"/>
    </source>
</evidence>
<dbReference type="EMBL" id="FXTQ01000002">
    <property type="protein sequence ID" value="SMO66723.1"/>
    <property type="molecule type" value="Genomic_DNA"/>
</dbReference>
<evidence type="ECO:0000256" key="2">
    <source>
        <dbReference type="ARBA" id="ARBA00022598"/>
    </source>
</evidence>
<dbReference type="InterPro" id="IPR004522">
    <property type="entry name" value="Asn-tRNA-ligase"/>
</dbReference>
<name>A0A521D4T3_9FLAO</name>
<dbReference type="CDD" id="cd00776">
    <property type="entry name" value="AsxRS_core"/>
    <property type="match status" value="1"/>
</dbReference>
<organism evidence="9 10">
    <name type="scientific">Flavobacterium nitrogenifigens</name>
    <dbReference type="NCBI Taxonomy" id="1617283"/>
    <lineage>
        <taxon>Bacteria</taxon>
        <taxon>Pseudomonadati</taxon>
        <taxon>Bacteroidota</taxon>
        <taxon>Flavobacteriia</taxon>
        <taxon>Flavobacteriales</taxon>
        <taxon>Flavobacteriaceae</taxon>
        <taxon>Flavobacterium</taxon>
    </lineage>
</organism>
<keyword evidence="4 7" id="KW-0067">ATP-binding</keyword>
<dbReference type="GO" id="GO:0005524">
    <property type="term" value="F:ATP binding"/>
    <property type="evidence" value="ECO:0007669"/>
    <property type="project" value="UniProtKB-UniRule"/>
</dbReference>
<dbReference type="Gene3D" id="3.30.930.10">
    <property type="entry name" value="Bira Bifunctional Protein, Domain 2"/>
    <property type="match status" value="1"/>
</dbReference>
<comment type="similarity">
    <text evidence="1 7">Belongs to the class-II aminoacyl-tRNA synthetase family.</text>
</comment>
<dbReference type="PANTHER" id="PTHR22594:SF34">
    <property type="entry name" value="ASPARAGINE--TRNA LIGASE, MITOCHONDRIAL-RELATED"/>
    <property type="match status" value="1"/>
</dbReference>
<comment type="subunit">
    <text evidence="7">Homodimer.</text>
</comment>
<dbReference type="RefSeq" id="WP_111377431.1">
    <property type="nucleotide sequence ID" value="NZ_CP043612.1"/>
</dbReference>
<evidence type="ECO:0000256" key="6">
    <source>
        <dbReference type="ARBA" id="ARBA00023146"/>
    </source>
</evidence>
<reference evidence="9 10" key="1">
    <citation type="submission" date="2017-05" db="EMBL/GenBank/DDBJ databases">
        <authorList>
            <person name="Varghese N."/>
            <person name="Submissions S."/>
        </authorList>
    </citation>
    <scope>NUCLEOTIDE SEQUENCE [LARGE SCALE GENOMIC DNA]</scope>
    <source>
        <strain evidence="9 10">DSM 29982</strain>
    </source>
</reference>
<dbReference type="NCBIfam" id="TIGR00457">
    <property type="entry name" value="asnS"/>
    <property type="match status" value="1"/>
</dbReference>
<dbReference type="InterPro" id="IPR045864">
    <property type="entry name" value="aa-tRNA-synth_II/BPL/LPL"/>
</dbReference>
<dbReference type="InterPro" id="IPR004364">
    <property type="entry name" value="Aa-tRNA-synt_II"/>
</dbReference>
<evidence type="ECO:0000256" key="1">
    <source>
        <dbReference type="ARBA" id="ARBA00008226"/>
    </source>
</evidence>
<dbReference type="PRINTS" id="PR01042">
    <property type="entry name" value="TRNASYNTHASP"/>
</dbReference>
<evidence type="ECO:0000313" key="9">
    <source>
        <dbReference type="EMBL" id="SMO66723.1"/>
    </source>
</evidence>
<evidence type="ECO:0000313" key="10">
    <source>
        <dbReference type="Proteomes" id="UP000319267"/>
    </source>
</evidence>
<keyword evidence="2 7" id="KW-0436">Ligase</keyword>
<dbReference type="PROSITE" id="PS50862">
    <property type="entry name" value="AA_TRNA_LIGASE_II"/>
    <property type="match status" value="1"/>
</dbReference>
<dbReference type="Proteomes" id="UP000319267">
    <property type="component" value="Unassembled WGS sequence"/>
</dbReference>
<keyword evidence="3 7" id="KW-0547">Nucleotide-binding</keyword>
<dbReference type="SUPFAM" id="SSF50249">
    <property type="entry name" value="Nucleic acid-binding proteins"/>
    <property type="match status" value="1"/>
</dbReference>
<evidence type="ECO:0000259" key="8">
    <source>
        <dbReference type="PROSITE" id="PS50862"/>
    </source>
</evidence>
<evidence type="ECO:0000256" key="5">
    <source>
        <dbReference type="ARBA" id="ARBA00022917"/>
    </source>
</evidence>